<comment type="caution">
    <text evidence="3">The sequence shown here is derived from an EMBL/GenBank/DDBJ whole genome shotgun (WGS) entry which is preliminary data.</text>
</comment>
<dbReference type="PANTHER" id="PTHR48081">
    <property type="entry name" value="AB HYDROLASE SUPERFAMILY PROTEIN C4A8.06C"/>
    <property type="match status" value="1"/>
</dbReference>
<name>A0A2U1JF12_SMIAN</name>
<feature type="domain" description="Alpha/beta hydrolase fold-3" evidence="2">
    <location>
        <begin position="178"/>
        <end position="388"/>
    </location>
</feature>
<dbReference type="InterPro" id="IPR013094">
    <property type="entry name" value="AB_hydrolase_3"/>
</dbReference>
<dbReference type="SUPFAM" id="SSF53474">
    <property type="entry name" value="alpha/beta-Hydrolases"/>
    <property type="match status" value="1"/>
</dbReference>
<organism evidence="3 4">
    <name type="scientific">Smittium angustum</name>
    <dbReference type="NCBI Taxonomy" id="133377"/>
    <lineage>
        <taxon>Eukaryota</taxon>
        <taxon>Fungi</taxon>
        <taxon>Fungi incertae sedis</taxon>
        <taxon>Zoopagomycota</taxon>
        <taxon>Kickxellomycotina</taxon>
        <taxon>Harpellomycetes</taxon>
        <taxon>Harpellales</taxon>
        <taxon>Legeriomycetaceae</taxon>
        <taxon>Smittium</taxon>
    </lineage>
</organism>
<dbReference type="InterPro" id="IPR050300">
    <property type="entry name" value="GDXG_lipolytic_enzyme"/>
</dbReference>
<dbReference type="InterPro" id="IPR029058">
    <property type="entry name" value="AB_hydrolase_fold"/>
</dbReference>
<evidence type="ECO:0000313" key="4">
    <source>
        <dbReference type="Proteomes" id="UP000245591"/>
    </source>
</evidence>
<gene>
    <name evidence="3" type="ORF">BB558_000277</name>
</gene>
<dbReference type="EMBL" id="MBFU01000011">
    <property type="protein sequence ID" value="PWA03609.1"/>
    <property type="molecule type" value="Genomic_DNA"/>
</dbReference>
<dbReference type="AlphaFoldDB" id="A0A2U1JF12"/>
<dbReference type="Pfam" id="PF07859">
    <property type="entry name" value="Abhydrolase_3"/>
    <property type="match status" value="1"/>
</dbReference>
<evidence type="ECO:0000259" key="2">
    <source>
        <dbReference type="Pfam" id="PF07859"/>
    </source>
</evidence>
<protein>
    <recommendedName>
        <fullName evidence="2">Alpha/beta hydrolase fold-3 domain-containing protein</fullName>
    </recommendedName>
</protein>
<keyword evidence="1" id="KW-0378">Hydrolase</keyword>
<proteinExistence type="predicted"/>
<dbReference type="GO" id="GO:0016787">
    <property type="term" value="F:hydrolase activity"/>
    <property type="evidence" value="ECO:0007669"/>
    <property type="project" value="UniProtKB-KW"/>
</dbReference>
<keyword evidence="4" id="KW-1185">Reference proteome</keyword>
<sequence>MTEFIRGLFRAKHAPEFEAKLKVTCAEIARKSAYKFLTEGPDVPNWNLAMQITLDQVRFVWGSMRASELPMNEQNFDLDTVVKKLAVIRNIEADITHRGGDHRHLYWSVDAEKLLVSPHEVFDKLAEQDRELVKKSTPRQLFAEVVACDKVIKEAQGKGIDVDTTLGFKPLHDDEVVMIHFHGGAYCYESAEVYRGSSVDISKETGNRVFVPDYRFAPEHPFPTSIYDGYLFYQFLLTQGFKPENIIIMGDSAGGNLCLCLMLILKWNSNPQPKAAILFSPWCDLTFSTNAWHGSKINDFIAPPKTDSVLNITRLYVSPGRPYDDELNELLHHPLVSPLYGDLEGLAPMYIHGGEEEKLIDDIDNLAKKVGAKEVFIKGRDHPGIIHAGDRNIYEKYAGMVHVFFMFEDADEKHAAIKGVGNFVRSLN</sequence>
<accession>A0A2U1JF12</accession>
<evidence type="ECO:0000256" key="1">
    <source>
        <dbReference type="ARBA" id="ARBA00022801"/>
    </source>
</evidence>
<evidence type="ECO:0000313" key="3">
    <source>
        <dbReference type="EMBL" id="PWA03609.1"/>
    </source>
</evidence>
<dbReference type="PANTHER" id="PTHR48081:SF26">
    <property type="entry name" value="ALPHA_BETA HYDROLASE FOLD-3 DOMAIN-CONTAINING PROTEIN"/>
    <property type="match status" value="1"/>
</dbReference>
<dbReference type="Proteomes" id="UP000245591">
    <property type="component" value="Unassembled WGS sequence"/>
</dbReference>
<reference evidence="3 4" key="1">
    <citation type="journal article" date="2018" name="MBio">
        <title>Comparative Genomics Reveals the Core Gene Toolbox for the Fungus-Insect Symbiosis.</title>
        <authorList>
            <person name="Wang Y."/>
            <person name="Stata M."/>
            <person name="Wang W."/>
            <person name="Stajich J.E."/>
            <person name="White M.M."/>
            <person name="Moncalvo J.M."/>
        </authorList>
    </citation>
    <scope>NUCLEOTIDE SEQUENCE [LARGE SCALE GENOMIC DNA]</scope>
    <source>
        <strain evidence="3 4">AUS-126-30</strain>
    </source>
</reference>
<dbReference type="Gene3D" id="3.40.50.1820">
    <property type="entry name" value="alpha/beta hydrolase"/>
    <property type="match status" value="1"/>
</dbReference>